<proteinExistence type="inferred from homology"/>
<reference evidence="20" key="1">
    <citation type="journal article" date="2011" name="Genome Biol.">
        <title>Comparative genomics of the social amoebae Dictyostelium discoideum and Dictyostelium purpureum.</title>
        <authorList>
            <consortium name="US DOE Joint Genome Institute (JGI-PGF)"/>
            <person name="Sucgang R."/>
            <person name="Kuo A."/>
            <person name="Tian X."/>
            <person name="Salerno W."/>
            <person name="Parikh A."/>
            <person name="Feasley C.L."/>
            <person name="Dalin E."/>
            <person name="Tu H."/>
            <person name="Huang E."/>
            <person name="Barry K."/>
            <person name="Lindquist E."/>
            <person name="Shapiro H."/>
            <person name="Bruce D."/>
            <person name="Schmutz J."/>
            <person name="Salamov A."/>
            <person name="Fey P."/>
            <person name="Gaudet P."/>
            <person name="Anjard C."/>
            <person name="Babu M.M."/>
            <person name="Basu S."/>
            <person name="Bushmanova Y."/>
            <person name="van der Wel H."/>
            <person name="Katoh-Kurasawa M."/>
            <person name="Dinh C."/>
            <person name="Coutinho P.M."/>
            <person name="Saito T."/>
            <person name="Elias M."/>
            <person name="Schaap P."/>
            <person name="Kay R.R."/>
            <person name="Henrissat B."/>
            <person name="Eichinger L."/>
            <person name="Rivero F."/>
            <person name="Putnam N.H."/>
            <person name="West C.M."/>
            <person name="Loomis W.F."/>
            <person name="Chisholm R.L."/>
            <person name="Shaulsky G."/>
            <person name="Strassmann J.E."/>
            <person name="Queller D.C."/>
            <person name="Kuspa A."/>
            <person name="Grigoriev I.V."/>
        </authorList>
    </citation>
    <scope>NUCLEOTIDE SEQUENCE [LARGE SCALE GENOMIC DNA]</scope>
    <source>
        <strain evidence="20">QSDP1</strain>
    </source>
</reference>
<dbReference type="PROSITE" id="PS50271">
    <property type="entry name" value="ZF_UBP"/>
    <property type="match status" value="1"/>
</dbReference>
<keyword evidence="4" id="KW-0479">Metal-binding</keyword>
<dbReference type="GO" id="GO:0006508">
    <property type="term" value="P:proteolysis"/>
    <property type="evidence" value="ECO:0007669"/>
    <property type="project" value="UniProtKB-KW"/>
</dbReference>
<accession>F0ZBV0</accession>
<dbReference type="GeneID" id="10506989"/>
<feature type="compositionally biased region" description="Low complexity" evidence="16">
    <location>
        <begin position="7"/>
        <end position="30"/>
    </location>
</feature>
<dbReference type="Proteomes" id="UP000001064">
    <property type="component" value="Unassembled WGS sequence"/>
</dbReference>
<keyword evidence="11" id="KW-0804">Transcription</keyword>
<evidence type="ECO:0000256" key="1">
    <source>
        <dbReference type="ARBA" id="ARBA00000707"/>
    </source>
</evidence>
<dbReference type="RefSeq" id="XP_003284883.1">
    <property type="nucleotide sequence ID" value="XM_003284835.1"/>
</dbReference>
<dbReference type="PROSITE" id="PS00972">
    <property type="entry name" value="USP_1"/>
    <property type="match status" value="1"/>
</dbReference>
<dbReference type="GO" id="GO:0004843">
    <property type="term" value="F:cysteine-type deubiquitinase activity"/>
    <property type="evidence" value="ECO:0007669"/>
    <property type="project" value="UniProtKB-UniRule"/>
</dbReference>
<evidence type="ECO:0000256" key="2">
    <source>
        <dbReference type="ARBA" id="ARBA00004123"/>
    </source>
</evidence>
<dbReference type="PROSITE" id="PS00973">
    <property type="entry name" value="USP_2"/>
    <property type="match status" value="1"/>
</dbReference>
<keyword evidence="12" id="KW-0539">Nucleus</keyword>
<keyword evidence="7 15" id="KW-0378">Hydrolase</keyword>
<keyword evidence="10" id="KW-0805">Transcription regulation</keyword>
<evidence type="ECO:0000256" key="5">
    <source>
        <dbReference type="ARBA" id="ARBA00022771"/>
    </source>
</evidence>
<dbReference type="InterPro" id="IPR018200">
    <property type="entry name" value="USP_CS"/>
</dbReference>
<dbReference type="InterPro" id="IPR038765">
    <property type="entry name" value="Papain-like_cys_pep_sf"/>
</dbReference>
<dbReference type="STRING" id="5786.F0ZBV0"/>
<dbReference type="PANTHER" id="PTHR21646">
    <property type="entry name" value="UBIQUITIN CARBOXYL-TERMINAL HYDROLASE"/>
    <property type="match status" value="1"/>
</dbReference>
<dbReference type="PROSITE" id="PS50235">
    <property type="entry name" value="USP_3"/>
    <property type="match status" value="1"/>
</dbReference>
<evidence type="ECO:0000256" key="14">
    <source>
        <dbReference type="PROSITE-ProRule" id="PRU00502"/>
    </source>
</evidence>
<dbReference type="EMBL" id="GL870973">
    <property type="protein sequence ID" value="EGC38604.1"/>
    <property type="molecule type" value="Genomic_DNA"/>
</dbReference>
<evidence type="ECO:0000259" key="18">
    <source>
        <dbReference type="PROSITE" id="PS50271"/>
    </source>
</evidence>
<dbReference type="Pfam" id="PF00443">
    <property type="entry name" value="UCH"/>
    <property type="match status" value="1"/>
</dbReference>
<sequence>MTTTTKSNNIVGTTTINSNNTNNSNNNNNNNNTSTCKHIIDYKDNGGSNRFNIVQNYIYSIKMKLLDTTQLPTPYCLECGSFNGRIHICLHCVHASCWKAGHIQQHFNENNGHFLAVDFNLNQIYCHHCRDYIYDKEFEEIRENVKLNITINLQDVKNPSTKRIKYKSWKPSDEEFQFIKQNSDIIDYSNPIIGLRGLNNLGNTCFMNSILQSYIHNPLLRNYFLSDMHKCEKKKNLNNYNYNYNNNNNNNNVNSNSNLVENGIHIKQEPIDSDEQSQQNNNNNNNSLYENNNSKICLGCEMDKLYTQIFSGLKIPFTPHHFLYSCWNYSSYFVGYEQQDAHEFFISSLNGIHSHCGGTTGKDCNCIVHCTFGGSLKSEVACLHCQFTSSTSDPFIDISLDIPKSRDLANGNGSAKTTPTKSDANNDDDNNSENLENGNGIISGNGYHHHQGNTLLACLERFTQPEKLDEKYFCRNCNCKQESTKQLSFDILPVVICFHLKRFEQSKSNRRTHKIDTFIEFPITIDMTPYTTIARKKNKLKLQKQETEELNKNNNSSDNDNNNNNNNEESNNSKKRKNRDESDSSFIYELFAVVNHTGKIDSGHYTCFVKHHDNWYKCDDSMISSTTIHNVLKSKGYLLYYLKKQLEYTK</sequence>
<evidence type="ECO:0000256" key="6">
    <source>
        <dbReference type="ARBA" id="ARBA00022786"/>
    </source>
</evidence>
<comment type="catalytic activity">
    <reaction evidence="1 15">
        <text>Thiol-dependent hydrolysis of ester, thioester, amide, peptide and isopeptide bonds formed by the C-terminal Gly of ubiquitin (a 76-residue protein attached to proteins as an intracellular targeting signal).</text>
        <dbReference type="EC" id="3.4.19.12"/>
    </reaction>
</comment>
<organism evidence="19 20">
    <name type="scientific">Dictyostelium purpureum</name>
    <name type="common">Slime mold</name>
    <dbReference type="NCBI Taxonomy" id="5786"/>
    <lineage>
        <taxon>Eukaryota</taxon>
        <taxon>Amoebozoa</taxon>
        <taxon>Evosea</taxon>
        <taxon>Eumycetozoa</taxon>
        <taxon>Dictyostelia</taxon>
        <taxon>Dictyosteliales</taxon>
        <taxon>Dictyosteliaceae</taxon>
        <taxon>Dictyostelium</taxon>
    </lineage>
</organism>
<dbReference type="InterPro" id="IPR001394">
    <property type="entry name" value="Peptidase_C19_UCH"/>
</dbReference>
<evidence type="ECO:0000313" key="19">
    <source>
        <dbReference type="EMBL" id="EGC38604.1"/>
    </source>
</evidence>
<evidence type="ECO:0000256" key="7">
    <source>
        <dbReference type="ARBA" id="ARBA00022801"/>
    </source>
</evidence>
<keyword evidence="3 15" id="KW-0645">Protease</keyword>
<dbReference type="InterPro" id="IPR028889">
    <property type="entry name" value="USP"/>
</dbReference>
<dbReference type="GO" id="GO:0016579">
    <property type="term" value="P:protein deubiquitination"/>
    <property type="evidence" value="ECO:0007669"/>
    <property type="project" value="InterPro"/>
</dbReference>
<keyword evidence="6 15" id="KW-0833">Ubl conjugation pathway</keyword>
<keyword evidence="8 15" id="KW-0788">Thiol protease</keyword>
<evidence type="ECO:0000256" key="15">
    <source>
        <dbReference type="RuleBase" id="RU366025"/>
    </source>
</evidence>
<feature type="domain" description="UBP-type" evidence="18">
    <location>
        <begin position="34"/>
        <end position="152"/>
    </location>
</feature>
<gene>
    <name evidence="19" type="ORF">DICPUDRAFT_86473</name>
</gene>
<dbReference type="Gene3D" id="3.90.70.10">
    <property type="entry name" value="Cysteine proteinases"/>
    <property type="match status" value="1"/>
</dbReference>
<feature type="region of interest" description="Disordered" evidence="16">
    <location>
        <begin position="541"/>
        <end position="580"/>
    </location>
</feature>
<dbReference type="SUPFAM" id="SSF54001">
    <property type="entry name" value="Cysteine proteinases"/>
    <property type="match status" value="1"/>
</dbReference>
<dbReference type="Gene3D" id="3.30.40.10">
    <property type="entry name" value="Zinc/RING finger domain, C3HC4 (zinc finger)"/>
    <property type="match status" value="1"/>
</dbReference>
<dbReference type="InterPro" id="IPR013083">
    <property type="entry name" value="Znf_RING/FYVE/PHD"/>
</dbReference>
<protein>
    <recommendedName>
        <fullName evidence="15">Ubiquitin carboxyl-terminal hydrolase</fullName>
        <ecNumber evidence="15">3.4.19.12</ecNumber>
    </recommendedName>
</protein>
<dbReference type="KEGG" id="dpp:DICPUDRAFT_86473"/>
<dbReference type="PANTHER" id="PTHR21646:SF33">
    <property type="entry name" value="UBIQUITIN CARBOXYL-TERMINAL HYDROLASE 22"/>
    <property type="match status" value="1"/>
</dbReference>
<evidence type="ECO:0000256" key="4">
    <source>
        <dbReference type="ARBA" id="ARBA00022723"/>
    </source>
</evidence>
<evidence type="ECO:0000259" key="17">
    <source>
        <dbReference type="PROSITE" id="PS50235"/>
    </source>
</evidence>
<keyword evidence="5 14" id="KW-0863">Zinc-finger</keyword>
<dbReference type="OrthoDB" id="47475at2759"/>
<dbReference type="GO" id="GO:0008270">
    <property type="term" value="F:zinc ion binding"/>
    <property type="evidence" value="ECO:0007669"/>
    <property type="project" value="UniProtKB-KW"/>
</dbReference>
<name>F0ZBV0_DICPU</name>
<evidence type="ECO:0000256" key="13">
    <source>
        <dbReference type="ARBA" id="ARBA00038490"/>
    </source>
</evidence>
<dbReference type="VEuPathDB" id="AmoebaDB:DICPUDRAFT_86473"/>
<comment type="subcellular location">
    <subcellularLocation>
        <location evidence="2">Nucleus</location>
    </subcellularLocation>
</comment>
<feature type="region of interest" description="Disordered" evidence="16">
    <location>
        <begin position="1"/>
        <end position="30"/>
    </location>
</feature>
<keyword evidence="20" id="KW-1185">Reference proteome</keyword>
<feature type="domain" description="USP" evidence="17">
    <location>
        <begin position="196"/>
        <end position="644"/>
    </location>
</feature>
<dbReference type="eggNOG" id="KOG1867">
    <property type="taxonomic scope" value="Eukaryota"/>
</dbReference>
<evidence type="ECO:0000256" key="16">
    <source>
        <dbReference type="SAM" id="MobiDB-lite"/>
    </source>
</evidence>
<dbReference type="InterPro" id="IPR050185">
    <property type="entry name" value="Ub_carboxyl-term_hydrolase"/>
</dbReference>
<dbReference type="InParanoid" id="F0ZBV0"/>
<evidence type="ECO:0000256" key="3">
    <source>
        <dbReference type="ARBA" id="ARBA00022670"/>
    </source>
</evidence>
<evidence type="ECO:0000256" key="11">
    <source>
        <dbReference type="ARBA" id="ARBA00023163"/>
    </source>
</evidence>
<keyword evidence="9" id="KW-0862">Zinc</keyword>
<evidence type="ECO:0000256" key="10">
    <source>
        <dbReference type="ARBA" id="ARBA00023015"/>
    </source>
</evidence>
<evidence type="ECO:0000256" key="8">
    <source>
        <dbReference type="ARBA" id="ARBA00022807"/>
    </source>
</evidence>
<dbReference type="SUPFAM" id="SSF57850">
    <property type="entry name" value="RING/U-box"/>
    <property type="match status" value="1"/>
</dbReference>
<dbReference type="Pfam" id="PF02148">
    <property type="entry name" value="zf-UBP"/>
    <property type="match status" value="1"/>
</dbReference>
<dbReference type="OMA" id="NVSCNCI"/>
<dbReference type="MEROPS" id="C19.035"/>
<feature type="compositionally biased region" description="Low complexity" evidence="16">
    <location>
        <begin position="552"/>
        <end position="570"/>
    </location>
</feature>
<evidence type="ECO:0000313" key="20">
    <source>
        <dbReference type="Proteomes" id="UP000001064"/>
    </source>
</evidence>
<evidence type="ECO:0000256" key="12">
    <source>
        <dbReference type="ARBA" id="ARBA00023242"/>
    </source>
</evidence>
<evidence type="ECO:0000256" key="9">
    <source>
        <dbReference type="ARBA" id="ARBA00022833"/>
    </source>
</evidence>
<dbReference type="InterPro" id="IPR001607">
    <property type="entry name" value="Znf_UBP"/>
</dbReference>
<dbReference type="SMART" id="SM00290">
    <property type="entry name" value="ZnF_UBP"/>
    <property type="match status" value="1"/>
</dbReference>
<comment type="similarity">
    <text evidence="13">Belongs to the peptidase C19 family. UBP8 subfamily.</text>
</comment>
<feature type="compositionally biased region" description="Polar residues" evidence="16">
    <location>
        <begin position="411"/>
        <end position="421"/>
    </location>
</feature>
<dbReference type="GO" id="GO:0005634">
    <property type="term" value="C:nucleus"/>
    <property type="evidence" value="ECO:0007669"/>
    <property type="project" value="UniProtKB-SubCell"/>
</dbReference>
<feature type="region of interest" description="Disordered" evidence="16">
    <location>
        <begin position="407"/>
        <end position="443"/>
    </location>
</feature>
<dbReference type="EC" id="3.4.19.12" evidence="15"/>
<dbReference type="AlphaFoldDB" id="F0ZBV0"/>
<dbReference type="FunCoup" id="F0ZBV0">
    <property type="interactions" value="6"/>
</dbReference>